<evidence type="ECO:0000313" key="1">
    <source>
        <dbReference type="EMBL" id="CAG6749387.1"/>
    </source>
</evidence>
<name>A0A8D8ZL39_9HEMI</name>
<dbReference type="EMBL" id="HBUF01523139">
    <property type="protein sequence ID" value="CAG6749387.1"/>
    <property type="molecule type" value="Transcribed_RNA"/>
</dbReference>
<protein>
    <submittedName>
        <fullName evidence="1">Uncharacterized protein</fullName>
    </submittedName>
</protein>
<organism evidence="1">
    <name type="scientific">Cacopsylla melanoneura</name>
    <dbReference type="NCBI Taxonomy" id="428564"/>
    <lineage>
        <taxon>Eukaryota</taxon>
        <taxon>Metazoa</taxon>
        <taxon>Ecdysozoa</taxon>
        <taxon>Arthropoda</taxon>
        <taxon>Hexapoda</taxon>
        <taxon>Insecta</taxon>
        <taxon>Pterygota</taxon>
        <taxon>Neoptera</taxon>
        <taxon>Paraneoptera</taxon>
        <taxon>Hemiptera</taxon>
        <taxon>Sternorrhyncha</taxon>
        <taxon>Psylloidea</taxon>
        <taxon>Psyllidae</taxon>
        <taxon>Psyllinae</taxon>
        <taxon>Cacopsylla</taxon>
    </lineage>
</organism>
<proteinExistence type="predicted"/>
<reference evidence="1" key="1">
    <citation type="submission" date="2021-05" db="EMBL/GenBank/DDBJ databases">
        <authorList>
            <person name="Alioto T."/>
            <person name="Alioto T."/>
            <person name="Gomez Garrido J."/>
        </authorList>
    </citation>
    <scope>NUCLEOTIDE SEQUENCE</scope>
</reference>
<accession>A0A8D8ZL39</accession>
<dbReference type="AlphaFoldDB" id="A0A8D8ZL39"/>
<sequence>MIFIAPIFCLHFLSVSEEFNIIGFRVSISNNLFVAQSLQNHQLYFFYEVILNFFFFSSPSHSRDTPHVFDFHARCSRVILKKKKKRMSNSKIPVARISRNNV</sequence>
<dbReference type="EMBL" id="HBUF01523137">
    <property type="protein sequence ID" value="CAG6749383.1"/>
    <property type="molecule type" value="Transcribed_RNA"/>
</dbReference>